<evidence type="ECO:0000313" key="2">
    <source>
        <dbReference type="EMBL" id="QJE74829.1"/>
    </source>
</evidence>
<proteinExistence type="predicted"/>
<organism evidence="2 3">
    <name type="scientific">Aerophototrophica crusticola</name>
    <dbReference type="NCBI Taxonomy" id="1709002"/>
    <lineage>
        <taxon>Bacteria</taxon>
        <taxon>Pseudomonadati</taxon>
        <taxon>Pseudomonadota</taxon>
        <taxon>Alphaproteobacteria</taxon>
        <taxon>Rhodospirillales</taxon>
        <taxon>Rhodospirillaceae</taxon>
        <taxon>Aerophototrophica</taxon>
    </lineage>
</organism>
<keyword evidence="3" id="KW-1185">Reference proteome</keyword>
<dbReference type="SUPFAM" id="SSF56281">
    <property type="entry name" value="Metallo-hydrolase/oxidoreductase"/>
    <property type="match status" value="1"/>
</dbReference>
<dbReference type="Pfam" id="PF00753">
    <property type="entry name" value="Lactamase_B"/>
    <property type="match status" value="1"/>
</dbReference>
<dbReference type="KEGG" id="acru:HHL28_07940"/>
<dbReference type="PANTHER" id="PTHR23131:SF4">
    <property type="entry name" value="METALLO-BETA-LACTAMASE SUPERFAMILY POTEIN"/>
    <property type="match status" value="1"/>
</dbReference>
<dbReference type="InterPro" id="IPR050662">
    <property type="entry name" value="Sec-metab_biosynth-thioest"/>
</dbReference>
<protein>
    <submittedName>
        <fullName evidence="2">MBL fold metallo-hydrolase</fullName>
    </submittedName>
</protein>
<evidence type="ECO:0000313" key="3">
    <source>
        <dbReference type="Proteomes" id="UP000501891"/>
    </source>
</evidence>
<evidence type="ECO:0000259" key="1">
    <source>
        <dbReference type="SMART" id="SM00849"/>
    </source>
</evidence>
<dbReference type="GO" id="GO:0016787">
    <property type="term" value="F:hydrolase activity"/>
    <property type="evidence" value="ECO:0007669"/>
    <property type="project" value="UniProtKB-KW"/>
</dbReference>
<accession>A0A858RAT5</accession>
<dbReference type="Gene3D" id="1.10.10.10">
    <property type="entry name" value="Winged helix-like DNA-binding domain superfamily/Winged helix DNA-binding domain"/>
    <property type="match status" value="1"/>
</dbReference>
<gene>
    <name evidence="2" type="ORF">HHL28_07940</name>
</gene>
<sequence length="314" mass="34295">MPLPFALDHVNLWLLRDGEGWAVVDTGISSNRTRAIWETVFAQHLGGLPVSRVIVTHFHPDHLGLAGWITERFGVGLWMTRTEWLLGRMLSLDGGPDLLASNRRFHEEAGLTADQIAALEERGHAFPKGVPSVPAGFTRMVDGGELRIGDHTWRVTTAGGHAPEHACLTCADLGLFIAGDMVLPRISPNVSVWPSEPEADPLSDFLEGLAKLKAGQPDSLLVLPSHGLPFHGLHARIDQLAAHHQERLEEVVAACRLRPTSVGELTGILFRRPMDAHQLSFAVGEALAHLNHLLQQGRLSRERDSAGVLRNRAA</sequence>
<reference evidence="2" key="1">
    <citation type="submission" date="2020-04" db="EMBL/GenBank/DDBJ databases">
        <title>A desert anoxygenic phototrophic bacterium fixes CO2 using RubisCO under aerobic conditions.</title>
        <authorList>
            <person name="Tang K."/>
        </authorList>
    </citation>
    <scope>NUCLEOTIDE SEQUENCE [LARGE SCALE GENOMIC DNA]</scope>
    <source>
        <strain evidence="2">MIMtkB3</strain>
    </source>
</reference>
<dbReference type="Gene3D" id="3.60.15.10">
    <property type="entry name" value="Ribonuclease Z/Hydroxyacylglutathione hydrolase-like"/>
    <property type="match status" value="1"/>
</dbReference>
<dbReference type="InterPro" id="IPR036388">
    <property type="entry name" value="WH-like_DNA-bd_sf"/>
</dbReference>
<dbReference type="InterPro" id="IPR001279">
    <property type="entry name" value="Metallo-B-lactamas"/>
</dbReference>
<dbReference type="InterPro" id="IPR048933">
    <property type="entry name" value="B_lactamase-like_C"/>
</dbReference>
<feature type="domain" description="Metallo-beta-lactamase" evidence="1">
    <location>
        <begin position="9"/>
        <end position="226"/>
    </location>
</feature>
<dbReference type="EMBL" id="CP051775">
    <property type="protein sequence ID" value="QJE74829.1"/>
    <property type="molecule type" value="Genomic_DNA"/>
</dbReference>
<name>A0A858RAT5_9PROT</name>
<dbReference type="AlphaFoldDB" id="A0A858RAT5"/>
<dbReference type="Pfam" id="PF21221">
    <property type="entry name" value="B_lactamase-like_C"/>
    <property type="match status" value="1"/>
</dbReference>
<dbReference type="InterPro" id="IPR036866">
    <property type="entry name" value="RibonucZ/Hydroxyglut_hydro"/>
</dbReference>
<dbReference type="PANTHER" id="PTHR23131">
    <property type="entry name" value="ENDORIBONUCLEASE LACTB2"/>
    <property type="match status" value="1"/>
</dbReference>
<dbReference type="SMART" id="SM00849">
    <property type="entry name" value="Lactamase_B"/>
    <property type="match status" value="1"/>
</dbReference>
<dbReference type="Proteomes" id="UP000501891">
    <property type="component" value="Chromosome"/>
</dbReference>